<protein>
    <submittedName>
        <fullName evidence="1">Uncharacterized protein</fullName>
    </submittedName>
</protein>
<dbReference type="EMBL" id="CP154834">
    <property type="protein sequence ID" value="XAO72741.1"/>
    <property type="molecule type" value="Genomic_DNA"/>
</dbReference>
<evidence type="ECO:0000313" key="2">
    <source>
        <dbReference type="Proteomes" id="UP001463665"/>
    </source>
</evidence>
<dbReference type="Proteomes" id="UP001463665">
    <property type="component" value="Chromosome"/>
</dbReference>
<reference evidence="1 2" key="1">
    <citation type="submission" date="2024-04" db="EMBL/GenBank/DDBJ databases">
        <title>Genome sequencing and assembly of rice foliar adapted Chryseobacterium endophyticum OsEnb-ALM-A6.</title>
        <authorList>
            <person name="Kumar S."/>
            <person name="Javed M."/>
            <person name="Chouhan V."/>
            <person name="Charishma K."/>
            <person name="Patel A."/>
            <person name="Kumar M."/>
            <person name="Sahu K.P."/>
            <person name="Kumar A."/>
        </authorList>
    </citation>
    <scope>NUCLEOTIDE SEQUENCE [LARGE SCALE GENOMIC DNA]</scope>
    <source>
        <strain evidence="1 2">OsEnb-ALM-A6</strain>
    </source>
</reference>
<evidence type="ECO:0000313" key="1">
    <source>
        <dbReference type="EMBL" id="XAO72741.1"/>
    </source>
</evidence>
<accession>A0AAU6WJ09</accession>
<organism evidence="1 2">
    <name type="scientific">Chryseobacterium endophyticum</name>
    <dbReference type="NCBI Taxonomy" id="1854762"/>
    <lineage>
        <taxon>Bacteria</taxon>
        <taxon>Pseudomonadati</taxon>
        <taxon>Bacteroidota</taxon>
        <taxon>Flavobacteriia</taxon>
        <taxon>Flavobacteriales</taxon>
        <taxon>Weeksellaceae</taxon>
        <taxon>Chryseobacterium group</taxon>
        <taxon>Chryseobacterium</taxon>
    </lineage>
</organism>
<dbReference type="RefSeq" id="WP_345765490.1">
    <property type="nucleotide sequence ID" value="NZ_CP154834.1"/>
</dbReference>
<keyword evidence="2" id="KW-1185">Reference proteome</keyword>
<dbReference type="AlphaFoldDB" id="A0AAU6WJ09"/>
<proteinExistence type="predicted"/>
<gene>
    <name evidence="1" type="ORF">AAFP95_12760</name>
</gene>
<sequence length="323" mass="33054">MIKNLTLTAGVLFSSMLLSQVGINTDSPKATLDVRSVPADLTKTDGIIAPKLKGTELKAKDQLYATDQTGAVVYVTEALDASNSTSSTADDVTTKTAEVTTIGYYYFDGNIWKKIGGAGPWNISGTNLPAALNTQNIYQKGKIGIGLDPGANPNTSLYVNENITSGGTGSSFGIQNKIISNKEGAKTGMYNYLLDNSESGTGGVVGLDNTAVDVSKVARGGQSATFSYYLTGQKDNSSKSVSGIASLVSVAAVGGELKSGTVSGNASTTLVSANTGNLSLTGDLYGYSGYSTLTALPGYVLNASGNASGGKSIAQADVRGVER</sequence>
<name>A0AAU6WJ09_9FLAO</name>